<sequence>MVREVLPNKIGRWIPDSNSNEEKGMHRLRTDFELKNIDEVHTWFSSEITMEDLYFLAAGTYQLEYCASYYHELRRVNMGGILFELYNHRNIDDDIYAQYGIDCDGPSFLRNKLRSRHKRGSEYFIHILIDSNETGIERIKEYYGTCMSRAPTSGCCTHVLTVIWYNSIGSLSNPPIPAAHLESFSIRISEIQEEIDI</sequence>
<proteinExistence type="predicted"/>
<evidence type="ECO:0008006" key="3">
    <source>
        <dbReference type="Google" id="ProtNLM"/>
    </source>
</evidence>
<dbReference type="EMBL" id="CAEY01000657">
    <property type="status" value="NOT_ANNOTATED_CDS"/>
    <property type="molecule type" value="Genomic_DNA"/>
</dbReference>
<name>T1KWR6_TETUR</name>
<evidence type="ECO:0000313" key="2">
    <source>
        <dbReference type="Proteomes" id="UP000015104"/>
    </source>
</evidence>
<reference evidence="2" key="1">
    <citation type="submission" date="2011-08" db="EMBL/GenBank/DDBJ databases">
        <authorList>
            <person name="Rombauts S."/>
        </authorList>
    </citation>
    <scope>NUCLEOTIDE SEQUENCE</scope>
    <source>
        <strain evidence="2">London</strain>
    </source>
</reference>
<organism evidence="1 2">
    <name type="scientific">Tetranychus urticae</name>
    <name type="common">Two-spotted spider mite</name>
    <dbReference type="NCBI Taxonomy" id="32264"/>
    <lineage>
        <taxon>Eukaryota</taxon>
        <taxon>Metazoa</taxon>
        <taxon>Ecdysozoa</taxon>
        <taxon>Arthropoda</taxon>
        <taxon>Chelicerata</taxon>
        <taxon>Arachnida</taxon>
        <taxon>Acari</taxon>
        <taxon>Acariformes</taxon>
        <taxon>Trombidiformes</taxon>
        <taxon>Prostigmata</taxon>
        <taxon>Eleutherengona</taxon>
        <taxon>Raphignathae</taxon>
        <taxon>Tetranychoidea</taxon>
        <taxon>Tetranychidae</taxon>
        <taxon>Tetranychus</taxon>
    </lineage>
</organism>
<keyword evidence="2" id="KW-1185">Reference proteome</keyword>
<evidence type="ECO:0000313" key="1">
    <source>
        <dbReference type="EnsemblMetazoa" id="tetur24g02620.1"/>
    </source>
</evidence>
<dbReference type="Proteomes" id="UP000015104">
    <property type="component" value="Unassembled WGS sequence"/>
</dbReference>
<dbReference type="HOGENOM" id="CLU_1385803_0_0_1"/>
<protein>
    <recommendedName>
        <fullName evidence="3">SWIM-type domain-containing protein</fullName>
    </recommendedName>
</protein>
<dbReference type="EnsemblMetazoa" id="tetur24g02620.1">
    <property type="protein sequence ID" value="tetur24g02620.1"/>
    <property type="gene ID" value="tetur24g02620"/>
</dbReference>
<accession>T1KWR6</accession>
<reference evidence="1" key="2">
    <citation type="submission" date="2015-06" db="UniProtKB">
        <authorList>
            <consortium name="EnsemblMetazoa"/>
        </authorList>
    </citation>
    <scope>IDENTIFICATION</scope>
</reference>
<dbReference type="AlphaFoldDB" id="T1KWR6"/>